<accession>A0A7G3UG65</accession>
<dbReference type="PANTHER" id="PTHR13693">
    <property type="entry name" value="CLASS II AMINOTRANSFERASE/8-AMINO-7-OXONONANOATE SYNTHASE"/>
    <property type="match status" value="1"/>
</dbReference>
<keyword evidence="4 6" id="KW-0663">Pyridoxal phosphate</keyword>
<dbReference type="Gene3D" id="3.40.640.10">
    <property type="entry name" value="Type I PLP-dependent aspartate aminotransferase-like (Major domain)"/>
    <property type="match status" value="1"/>
</dbReference>
<dbReference type="RefSeq" id="WP_040915219.1">
    <property type="nucleotide sequence ID" value="NZ_CP029159.1"/>
</dbReference>
<dbReference type="InterPro" id="IPR050087">
    <property type="entry name" value="AON_synthase_class-II"/>
</dbReference>
<proteinExistence type="inferred from homology"/>
<evidence type="ECO:0000259" key="7">
    <source>
        <dbReference type="Pfam" id="PF00155"/>
    </source>
</evidence>
<reference evidence="8 9" key="1">
    <citation type="journal article" date="2012" name="J. Bacteriol.">
        <title>Draft genome of Streptomyces tsukubaensis NRRL 18488, the producer of the clinically important immunosuppressant tacrolimus (FK506).</title>
        <authorList>
            <person name="Barreiro C."/>
            <person name="Prieto C."/>
            <person name="Sola-Landa A."/>
            <person name="Solera E."/>
            <person name="Martinez-Castro M."/>
            <person name="Perez-Redondo R."/>
            <person name="Garcia-Estrada C."/>
            <person name="Aparicio J.F."/>
            <person name="Fernandez-Martinez L.T."/>
            <person name="Santos-Aberturas J."/>
            <person name="Salehi-Najafabadi Z."/>
            <person name="Rodriguez-Garcia A."/>
            <person name="Tauch A."/>
            <person name="Martin J.F."/>
        </authorList>
    </citation>
    <scope>NUCLEOTIDE SEQUENCE [LARGE SCALE GENOMIC DNA]</scope>
    <source>
        <strain evidence="9">DSM 42081 / NBRC 108919 / NRRL 18488 / 9993</strain>
    </source>
</reference>
<dbReference type="InterPro" id="IPR015421">
    <property type="entry name" value="PyrdxlP-dep_Trfase_major"/>
</dbReference>
<dbReference type="AlphaFoldDB" id="A0A7G3UG65"/>
<comment type="cofactor">
    <cofactor evidence="1 6">
        <name>pyridoxal 5'-phosphate</name>
        <dbReference type="ChEBI" id="CHEBI:597326"/>
    </cofactor>
</comment>
<dbReference type="PROSITE" id="PS00599">
    <property type="entry name" value="AA_TRANSFER_CLASS_2"/>
    <property type="match status" value="1"/>
</dbReference>
<evidence type="ECO:0000256" key="5">
    <source>
        <dbReference type="ARBA" id="ARBA00047715"/>
    </source>
</evidence>
<comment type="catalytic activity">
    <reaction evidence="5">
        <text>6-carboxyhexanoyl-[ACP] + L-alanine + H(+) = (8S)-8-amino-7-oxononanoate + holo-[ACP] + CO2</text>
        <dbReference type="Rhea" id="RHEA:42288"/>
        <dbReference type="Rhea" id="RHEA-COMP:9685"/>
        <dbReference type="Rhea" id="RHEA-COMP:9955"/>
        <dbReference type="ChEBI" id="CHEBI:15378"/>
        <dbReference type="ChEBI" id="CHEBI:16526"/>
        <dbReference type="ChEBI" id="CHEBI:57972"/>
        <dbReference type="ChEBI" id="CHEBI:64479"/>
        <dbReference type="ChEBI" id="CHEBI:78846"/>
        <dbReference type="ChEBI" id="CHEBI:149468"/>
        <dbReference type="EC" id="2.3.1.47"/>
    </reaction>
</comment>
<dbReference type="EC" id="2.3.1.47" evidence="2"/>
<dbReference type="Pfam" id="PF00155">
    <property type="entry name" value="Aminotran_1_2"/>
    <property type="match status" value="1"/>
</dbReference>
<dbReference type="Gene3D" id="3.90.1150.10">
    <property type="entry name" value="Aspartate Aminotransferase, domain 1"/>
    <property type="match status" value="1"/>
</dbReference>
<dbReference type="GO" id="GO:0030170">
    <property type="term" value="F:pyridoxal phosphate binding"/>
    <property type="evidence" value="ECO:0007669"/>
    <property type="project" value="InterPro"/>
</dbReference>
<sequence>MALLDKCEKFNLPQVAQELGLYPFYTAWQHMAADVCEVDGKSALMFGGNNYLGLAHDDRVVRAASDAALTYGSSLTGSRLLNGSLELHEELERELADFFGMPAALVFATGYQANLGVMSGLCGPDDVIFFDQYAHASLLDGARLSQSRMRMFRHNSPDSLDTALSSAEPGRKGSRLVVLDGIYSMEGDICALPELVEVARHHQATVLLDDAHGAGVLADGRGTLAHFAGRAEVDLLTLTFSKALASIGGAVFGTPSTISFLRHHARSMVFSAALSPAATAAALTALRVARQEPWRGRTALRNARTLAGELAALGYACAPATTPIIPVPMKDKVQTATVWRDLMNRGVYVNAVLPPAASARLRLSCTATQRREHLDEVVAAFAALR</sequence>
<feature type="domain" description="Aminotransferase class I/classII large" evidence="7">
    <location>
        <begin position="45"/>
        <end position="380"/>
    </location>
</feature>
<comment type="similarity">
    <text evidence="6">Belongs to the class-II pyridoxal-phosphate-dependent aminotransferase family.</text>
</comment>
<dbReference type="InterPro" id="IPR004839">
    <property type="entry name" value="Aminotransferase_I/II_large"/>
</dbReference>
<dbReference type="GO" id="GO:0008710">
    <property type="term" value="F:8-amino-7-oxononanoate synthase activity"/>
    <property type="evidence" value="ECO:0007669"/>
    <property type="project" value="UniProtKB-EC"/>
</dbReference>
<evidence type="ECO:0000256" key="2">
    <source>
        <dbReference type="ARBA" id="ARBA00013187"/>
    </source>
</evidence>
<protein>
    <recommendedName>
        <fullName evidence="2">8-amino-7-oxononanoate synthase</fullName>
        <ecNumber evidence="2">2.3.1.47</ecNumber>
    </recommendedName>
</protein>
<dbReference type="InterPro" id="IPR015424">
    <property type="entry name" value="PyrdxlP-dep_Trfase"/>
</dbReference>
<name>A0A7G3UG65_STRT9</name>
<evidence type="ECO:0000256" key="6">
    <source>
        <dbReference type="RuleBase" id="RU003693"/>
    </source>
</evidence>
<gene>
    <name evidence="8" type="ORF">STSU_015555</name>
</gene>
<dbReference type="SUPFAM" id="SSF53383">
    <property type="entry name" value="PLP-dependent transferases"/>
    <property type="match status" value="1"/>
</dbReference>
<dbReference type="PANTHER" id="PTHR13693:SF3">
    <property type="entry name" value="LD36009P"/>
    <property type="match status" value="1"/>
</dbReference>
<organism evidence="8 9">
    <name type="scientific">Streptomyces tsukubensis (strain DSM 42081 / NBRC 108919 / NRRL 18488 / 9993)</name>
    <dbReference type="NCBI Taxonomy" id="1114943"/>
    <lineage>
        <taxon>Bacteria</taxon>
        <taxon>Bacillati</taxon>
        <taxon>Actinomycetota</taxon>
        <taxon>Actinomycetes</taxon>
        <taxon>Kitasatosporales</taxon>
        <taxon>Streptomycetaceae</taxon>
        <taxon>Streptomyces</taxon>
    </lineage>
</organism>
<evidence type="ECO:0000256" key="4">
    <source>
        <dbReference type="ARBA" id="ARBA00022898"/>
    </source>
</evidence>
<evidence type="ECO:0000313" key="9">
    <source>
        <dbReference type="Proteomes" id="UP000005940"/>
    </source>
</evidence>
<keyword evidence="3" id="KW-0808">Transferase</keyword>
<dbReference type="InterPro" id="IPR015422">
    <property type="entry name" value="PyrdxlP-dep_Trfase_small"/>
</dbReference>
<evidence type="ECO:0000256" key="3">
    <source>
        <dbReference type="ARBA" id="ARBA00022679"/>
    </source>
</evidence>
<evidence type="ECO:0000313" key="8">
    <source>
        <dbReference type="EMBL" id="QKM68385.1"/>
    </source>
</evidence>
<dbReference type="InterPro" id="IPR001917">
    <property type="entry name" value="Aminotrans_II_pyridoxalP_BS"/>
</dbReference>
<dbReference type="EMBL" id="CP029159">
    <property type="protein sequence ID" value="QKM68385.1"/>
    <property type="molecule type" value="Genomic_DNA"/>
</dbReference>
<keyword evidence="9" id="KW-1185">Reference proteome</keyword>
<evidence type="ECO:0000256" key="1">
    <source>
        <dbReference type="ARBA" id="ARBA00001933"/>
    </source>
</evidence>
<dbReference type="Proteomes" id="UP000005940">
    <property type="component" value="Chromosome"/>
</dbReference>